<keyword evidence="2" id="KW-1185">Reference proteome</keyword>
<dbReference type="InterPro" id="IPR003831">
    <property type="entry name" value="DUF211"/>
</dbReference>
<evidence type="ECO:0000313" key="1">
    <source>
        <dbReference type="EMBL" id="KAA1192005.1"/>
    </source>
</evidence>
<dbReference type="AlphaFoldDB" id="A0A5B0X027"/>
<organism evidence="1 2">
    <name type="scientific">Pseudohalioglobus sediminis</name>
    <dbReference type="NCBI Taxonomy" id="2606449"/>
    <lineage>
        <taxon>Bacteria</taxon>
        <taxon>Pseudomonadati</taxon>
        <taxon>Pseudomonadota</taxon>
        <taxon>Gammaproteobacteria</taxon>
        <taxon>Cellvibrionales</taxon>
        <taxon>Halieaceae</taxon>
        <taxon>Pseudohalioglobus</taxon>
    </lineage>
</organism>
<reference evidence="1 2" key="1">
    <citation type="submission" date="2019-09" db="EMBL/GenBank/DDBJ databases">
        <authorList>
            <person name="Chen X.-Y."/>
        </authorList>
    </citation>
    <scope>NUCLEOTIDE SEQUENCE [LARGE SCALE GENOMIC DNA]</scope>
    <source>
        <strain evidence="1 2">NY5</strain>
    </source>
</reference>
<evidence type="ECO:0000313" key="2">
    <source>
        <dbReference type="Proteomes" id="UP000323708"/>
    </source>
</evidence>
<dbReference type="RefSeq" id="WP_149611441.1">
    <property type="nucleotide sequence ID" value="NZ_VTUX01000004.1"/>
</dbReference>
<dbReference type="SUPFAM" id="SSF160363">
    <property type="entry name" value="MTH889-like"/>
    <property type="match status" value="1"/>
</dbReference>
<sequence>MVKVKRLVLDVLKPHQPGALEFCRQIAASGEGYRVCLKVDEVDENTQTLQLEICGEDLALESIERVIADMGASLHSIDLVEAHNPADAD</sequence>
<protein>
    <recommendedName>
        <fullName evidence="3">DUF211 domain-containing protein</fullName>
    </recommendedName>
</protein>
<dbReference type="PANTHER" id="PTHR42240:SF1">
    <property type="entry name" value="DUF211 DOMAIN-CONTAINING PROTEIN"/>
    <property type="match status" value="1"/>
</dbReference>
<proteinExistence type="predicted"/>
<dbReference type="Proteomes" id="UP000323708">
    <property type="component" value="Unassembled WGS sequence"/>
</dbReference>
<dbReference type="EMBL" id="VTUX01000004">
    <property type="protein sequence ID" value="KAA1192005.1"/>
    <property type="molecule type" value="Genomic_DNA"/>
</dbReference>
<gene>
    <name evidence="1" type="ORF">F0M18_10825</name>
</gene>
<name>A0A5B0X027_9GAMM</name>
<comment type="caution">
    <text evidence="1">The sequence shown here is derived from an EMBL/GenBank/DDBJ whole genome shotgun (WGS) entry which is preliminary data.</text>
</comment>
<dbReference type="Gene3D" id="3.30.70.1340">
    <property type="entry name" value="MTH889-like domain"/>
    <property type="match status" value="1"/>
</dbReference>
<dbReference type="PANTHER" id="PTHR42240">
    <property type="entry name" value="DUF211 DOMAIN-CONTAINING PROTEIN"/>
    <property type="match status" value="1"/>
</dbReference>
<dbReference type="InterPro" id="IPR023129">
    <property type="entry name" value="MTH889-like_dom_sf"/>
</dbReference>
<evidence type="ECO:0008006" key="3">
    <source>
        <dbReference type="Google" id="ProtNLM"/>
    </source>
</evidence>
<accession>A0A5B0X027</accession>
<dbReference type="Pfam" id="PF02680">
    <property type="entry name" value="DUF211"/>
    <property type="match status" value="1"/>
</dbReference>